<proteinExistence type="predicted"/>
<reference evidence="1" key="1">
    <citation type="journal article" date="2014" name="Int. J. Syst. Evol. Microbiol.">
        <title>Complete genome sequence of Corynebacterium casei LMG S-19264T (=DSM 44701T), isolated from a smear-ripened cheese.</title>
        <authorList>
            <consortium name="US DOE Joint Genome Institute (JGI-PGF)"/>
            <person name="Walter F."/>
            <person name="Albersmeier A."/>
            <person name="Kalinowski J."/>
            <person name="Ruckert C."/>
        </authorList>
    </citation>
    <scope>NUCLEOTIDE SEQUENCE</scope>
    <source>
        <strain evidence="1">CGMCC 1.15519</strain>
    </source>
</reference>
<evidence type="ECO:0000313" key="2">
    <source>
        <dbReference type="Proteomes" id="UP000635071"/>
    </source>
</evidence>
<evidence type="ECO:0000313" key="1">
    <source>
        <dbReference type="EMBL" id="GGE22183.1"/>
    </source>
</evidence>
<keyword evidence="2" id="KW-1185">Reference proteome</keyword>
<sequence length="89" mass="9062">MLDGEPAAAITRLLACHIEAALLALGADRDLLPSVPVSLVSAQLASGKIALLRAWLTGRASAQPETIAKLIHGTTYAAAIAALAPKLVP</sequence>
<dbReference type="RefSeq" id="WP_188764376.1">
    <property type="nucleotide sequence ID" value="NZ_BMJM01000020.1"/>
</dbReference>
<gene>
    <name evidence="1" type="ORF">GCM10011529_30980</name>
</gene>
<dbReference type="EMBL" id="BMJM01000020">
    <property type="protein sequence ID" value="GGE22183.1"/>
    <property type="molecule type" value="Genomic_DNA"/>
</dbReference>
<name>A0A917ECG2_9SPHN</name>
<reference evidence="1" key="2">
    <citation type="submission" date="2020-09" db="EMBL/GenBank/DDBJ databases">
        <authorList>
            <person name="Sun Q."/>
            <person name="Zhou Y."/>
        </authorList>
    </citation>
    <scope>NUCLEOTIDE SEQUENCE</scope>
    <source>
        <strain evidence="1">CGMCC 1.15519</strain>
    </source>
</reference>
<dbReference type="AlphaFoldDB" id="A0A917ECG2"/>
<organism evidence="1 2">
    <name type="scientific">Sandarakinorhabdus glacialis</name>
    <dbReference type="NCBI Taxonomy" id="1614636"/>
    <lineage>
        <taxon>Bacteria</taxon>
        <taxon>Pseudomonadati</taxon>
        <taxon>Pseudomonadota</taxon>
        <taxon>Alphaproteobacteria</taxon>
        <taxon>Sphingomonadales</taxon>
        <taxon>Sphingosinicellaceae</taxon>
        <taxon>Sandarakinorhabdus</taxon>
    </lineage>
</organism>
<accession>A0A917ECG2</accession>
<dbReference type="Proteomes" id="UP000635071">
    <property type="component" value="Unassembled WGS sequence"/>
</dbReference>
<protein>
    <submittedName>
        <fullName evidence="1">Uncharacterized protein</fullName>
    </submittedName>
</protein>
<comment type="caution">
    <text evidence="1">The sequence shown here is derived from an EMBL/GenBank/DDBJ whole genome shotgun (WGS) entry which is preliminary data.</text>
</comment>